<name>A0A139PDC0_STROR</name>
<dbReference type="EMBL" id="LQOB01000228">
    <property type="protein sequence ID" value="KXT86165.1"/>
    <property type="molecule type" value="Genomic_DNA"/>
</dbReference>
<evidence type="ECO:0000313" key="2">
    <source>
        <dbReference type="Proteomes" id="UP000072653"/>
    </source>
</evidence>
<dbReference type="AlphaFoldDB" id="A0A139PDC0"/>
<dbReference type="Proteomes" id="UP000072653">
    <property type="component" value="Unassembled WGS sequence"/>
</dbReference>
<comment type="caution">
    <text evidence="1">The sequence shown here is derived from an EMBL/GenBank/DDBJ whole genome shotgun (WGS) entry which is preliminary data.</text>
</comment>
<reference evidence="1 2" key="1">
    <citation type="submission" date="2016-01" db="EMBL/GenBank/DDBJ databases">
        <title>Highly variable Streptococcus oralis are common among viridans streptococci isolated from primates.</title>
        <authorList>
            <person name="Denapaite D."/>
            <person name="Rieger M."/>
            <person name="Koendgen S."/>
            <person name="Brueckner R."/>
            <person name="Ochigava I."/>
            <person name="Kappeler P."/>
            <person name="Maetz-Rensing K."/>
            <person name="Leendertz F."/>
            <person name="Hakenbeck R."/>
        </authorList>
    </citation>
    <scope>NUCLEOTIDE SEQUENCE [LARGE SCALE GENOMIC DNA]</scope>
    <source>
        <strain evidence="1 2">DD16</strain>
    </source>
</reference>
<sequence length="49" mass="5919">MQKLAIIGTYYRQFETKYGKVNLMIPVNSRQLYYLPMLDEMIILKRNGY</sequence>
<evidence type="ECO:0000313" key="1">
    <source>
        <dbReference type="EMBL" id="KXT86165.1"/>
    </source>
</evidence>
<accession>A0A139PDC0</accession>
<gene>
    <name evidence="1" type="ORF">SORDD16_01118</name>
</gene>
<organism evidence="1 2">
    <name type="scientific">Streptococcus oralis</name>
    <dbReference type="NCBI Taxonomy" id="1303"/>
    <lineage>
        <taxon>Bacteria</taxon>
        <taxon>Bacillati</taxon>
        <taxon>Bacillota</taxon>
        <taxon>Bacilli</taxon>
        <taxon>Lactobacillales</taxon>
        <taxon>Streptococcaceae</taxon>
        <taxon>Streptococcus</taxon>
    </lineage>
</organism>
<dbReference type="PATRIC" id="fig|1303.79.peg.1355"/>
<proteinExistence type="predicted"/>
<protein>
    <submittedName>
        <fullName evidence="1">Uncharacterized protein</fullName>
    </submittedName>
</protein>